<dbReference type="Pfam" id="PF02037">
    <property type="entry name" value="SAP"/>
    <property type="match status" value="1"/>
</dbReference>
<dbReference type="PANTHER" id="PTHR11750:SF26">
    <property type="entry name" value="PROTEIN N-TERMINAL AMIDASE"/>
    <property type="match status" value="1"/>
</dbReference>
<dbReference type="SUPFAM" id="SSF68906">
    <property type="entry name" value="SAP domain"/>
    <property type="match status" value="1"/>
</dbReference>
<keyword evidence="5" id="KW-1185">Reference proteome</keyword>
<accession>A0A367JLD3</accession>
<dbReference type="InterPro" id="IPR003010">
    <property type="entry name" value="C-N_Hydrolase"/>
</dbReference>
<comment type="caution">
    <text evidence="4">The sequence shown here is derived from an EMBL/GenBank/DDBJ whole genome shotgun (WGS) entry which is preliminary data.</text>
</comment>
<dbReference type="OrthoDB" id="445357at2759"/>
<dbReference type="PROSITE" id="PS50263">
    <property type="entry name" value="CN_HYDROLASE"/>
    <property type="match status" value="1"/>
</dbReference>
<proteinExistence type="predicted"/>
<dbReference type="STRING" id="86630.A0A367JLD3"/>
<evidence type="ECO:0000313" key="5">
    <source>
        <dbReference type="Proteomes" id="UP000252139"/>
    </source>
</evidence>
<evidence type="ECO:0000259" key="3">
    <source>
        <dbReference type="PROSITE" id="PS50800"/>
    </source>
</evidence>
<dbReference type="Pfam" id="PF00795">
    <property type="entry name" value="CN_hydrolase"/>
    <property type="match status" value="1"/>
</dbReference>
<dbReference type="GO" id="GO:0008418">
    <property type="term" value="F:protein-N-terminal asparagine amidohydrolase activity"/>
    <property type="evidence" value="ECO:0007669"/>
    <property type="project" value="InterPro"/>
</dbReference>
<dbReference type="PROSITE" id="PS50800">
    <property type="entry name" value="SAP"/>
    <property type="match status" value="1"/>
</dbReference>
<organism evidence="4 5">
    <name type="scientific">Rhizopus azygosporus</name>
    <name type="common">Rhizopus microsporus var. azygosporus</name>
    <dbReference type="NCBI Taxonomy" id="86630"/>
    <lineage>
        <taxon>Eukaryota</taxon>
        <taxon>Fungi</taxon>
        <taxon>Fungi incertae sedis</taxon>
        <taxon>Mucoromycota</taxon>
        <taxon>Mucoromycotina</taxon>
        <taxon>Mucoromycetes</taxon>
        <taxon>Mucorales</taxon>
        <taxon>Mucorineae</taxon>
        <taxon>Rhizopodaceae</taxon>
        <taxon>Rhizopus</taxon>
    </lineage>
</organism>
<feature type="compositionally biased region" description="Low complexity" evidence="1">
    <location>
        <begin position="120"/>
        <end position="131"/>
    </location>
</feature>
<dbReference type="InterPro" id="IPR039703">
    <property type="entry name" value="Nta1"/>
</dbReference>
<name>A0A367JLD3_RHIAZ</name>
<dbReference type="SMART" id="SM00513">
    <property type="entry name" value="SAP"/>
    <property type="match status" value="1"/>
</dbReference>
<evidence type="ECO:0000256" key="1">
    <source>
        <dbReference type="SAM" id="MobiDB-lite"/>
    </source>
</evidence>
<keyword evidence="4" id="KW-0378">Hydrolase</keyword>
<dbReference type="Gene3D" id="3.60.110.10">
    <property type="entry name" value="Carbon-nitrogen hydrolase"/>
    <property type="match status" value="1"/>
</dbReference>
<protein>
    <submittedName>
        <fullName evidence="4">Carbon-nitrogen hydrolase</fullName>
    </submittedName>
</protein>
<feature type="region of interest" description="Disordered" evidence="1">
    <location>
        <begin position="70"/>
        <end position="131"/>
    </location>
</feature>
<dbReference type="GO" id="GO:0030163">
    <property type="term" value="P:protein catabolic process"/>
    <property type="evidence" value="ECO:0007669"/>
    <property type="project" value="TreeGrafter"/>
</dbReference>
<reference evidence="4 5" key="1">
    <citation type="journal article" date="2018" name="G3 (Bethesda)">
        <title>Phylogenetic and Phylogenomic Definition of Rhizopus Species.</title>
        <authorList>
            <person name="Gryganskyi A.P."/>
            <person name="Golan J."/>
            <person name="Dolatabadi S."/>
            <person name="Mondo S."/>
            <person name="Robb S."/>
            <person name="Idnurm A."/>
            <person name="Muszewska A."/>
            <person name="Steczkiewicz K."/>
            <person name="Masonjones S."/>
            <person name="Liao H.L."/>
            <person name="Gajdeczka M.T."/>
            <person name="Anike F."/>
            <person name="Vuek A."/>
            <person name="Anishchenko I.M."/>
            <person name="Voigt K."/>
            <person name="de Hoog G.S."/>
            <person name="Smith M.E."/>
            <person name="Heitman J."/>
            <person name="Vilgalys R."/>
            <person name="Stajich J.E."/>
        </authorList>
    </citation>
    <scope>NUCLEOTIDE SEQUENCE [LARGE SCALE GENOMIC DNA]</scope>
    <source>
        <strain evidence="4 5">CBS 357.93</strain>
    </source>
</reference>
<dbReference type="GO" id="GO:0070773">
    <property type="term" value="F:protein-N-terminal glutamine amidohydrolase activity"/>
    <property type="evidence" value="ECO:0007669"/>
    <property type="project" value="InterPro"/>
</dbReference>
<dbReference type="InterPro" id="IPR036361">
    <property type="entry name" value="SAP_dom_sf"/>
</dbReference>
<feature type="domain" description="SAP" evidence="3">
    <location>
        <begin position="5"/>
        <end position="39"/>
    </location>
</feature>
<feature type="compositionally biased region" description="Basic and acidic residues" evidence="1">
    <location>
        <begin position="80"/>
        <end position="111"/>
    </location>
</feature>
<dbReference type="InterPro" id="IPR003034">
    <property type="entry name" value="SAP_dom"/>
</dbReference>
<dbReference type="InterPro" id="IPR040746">
    <property type="entry name" value="THO1_MOS11_C"/>
</dbReference>
<dbReference type="Proteomes" id="UP000252139">
    <property type="component" value="Unassembled WGS sequence"/>
</dbReference>
<dbReference type="Pfam" id="PF18592">
    <property type="entry name" value="Tho1_MOS11_C"/>
    <property type="match status" value="1"/>
</dbReference>
<dbReference type="AlphaFoldDB" id="A0A367JLD3"/>
<dbReference type="PANTHER" id="PTHR11750">
    <property type="entry name" value="PROTEIN N-TERMINAL AMIDASE"/>
    <property type="match status" value="1"/>
</dbReference>
<feature type="domain" description="CN hydrolase" evidence="2">
    <location>
        <begin position="227"/>
        <end position="495"/>
    </location>
</feature>
<sequence length="495" mass="56474">MSEKYKNLKVKDLQELLQKNGLPHTGKKEELIERLVQHDETIEKELGSLEEEFGNLEDYKGDANPVELTTDIANEANAIAKEKAQKEEKTEEPKEEKEETKKDDDKPKSDFKYTPITFDKASSTSPKPVVPVAPKEVAVSDDAEKAIERAKRFGVPLTEKARQELRAKRFGLDKGGNDDETLKKRAERFGLSKGDNDPEKLKKRAERFGLNKGGNDSETLKKRAERFGLNKVPTTTDPAEEEKKRKRAERFAEDNAKKQKVYISSDIDVLILPEMAFTGYVFNSVEEIMPYLEDAETGPTVNWARKQAQRLECYVIVGYPQREDNKCYNSLCCVDSQGKLVKTYQKCFLFETDEQWATEGPGFVTMEMDGLGKVGFGICMDINPYQFKADFYDHEFANYHLKHDTDIIFCCMAWLKGSGDERDMIKYWAFRLLPLHSDSANERHTYFIACNRTGVERGKEFAGTSCALDISNKNFTILDYMGCDTTGVMITEILR</sequence>
<dbReference type="SUPFAM" id="SSF56317">
    <property type="entry name" value="Carbon-nitrogen hydrolase"/>
    <property type="match status" value="1"/>
</dbReference>
<gene>
    <name evidence="4" type="primary">NTA1</name>
    <name evidence="4" type="ORF">CU097_004201</name>
</gene>
<dbReference type="InterPro" id="IPR036526">
    <property type="entry name" value="C-N_Hydrolase_sf"/>
</dbReference>
<dbReference type="Gene3D" id="1.10.720.30">
    <property type="entry name" value="SAP domain"/>
    <property type="match status" value="1"/>
</dbReference>
<evidence type="ECO:0000313" key="4">
    <source>
        <dbReference type="EMBL" id="RCH90705.1"/>
    </source>
</evidence>
<evidence type="ECO:0000259" key="2">
    <source>
        <dbReference type="PROSITE" id="PS50263"/>
    </source>
</evidence>
<dbReference type="EMBL" id="PJQL01001081">
    <property type="protein sequence ID" value="RCH90705.1"/>
    <property type="molecule type" value="Genomic_DNA"/>
</dbReference>